<dbReference type="Proteomes" id="UP000035996">
    <property type="component" value="Unassembled WGS sequence"/>
</dbReference>
<protein>
    <recommendedName>
        <fullName evidence="2">Flagellar hook-length control protein-like C-terminal domain-containing protein</fullName>
    </recommendedName>
</protein>
<name>A0A0J6CTR0_9BACL</name>
<feature type="compositionally biased region" description="Basic and acidic residues" evidence="1">
    <location>
        <begin position="409"/>
        <end position="419"/>
    </location>
</feature>
<dbReference type="AlphaFoldDB" id="A0A0J6CTR0"/>
<dbReference type="Gene3D" id="3.30.750.140">
    <property type="match status" value="1"/>
</dbReference>
<dbReference type="CDD" id="cd17470">
    <property type="entry name" value="T3SS_Flik_C"/>
    <property type="match status" value="1"/>
</dbReference>
<feature type="compositionally biased region" description="Polar residues" evidence="1">
    <location>
        <begin position="38"/>
        <end position="55"/>
    </location>
</feature>
<feature type="domain" description="Flagellar hook-length control protein-like C-terminal" evidence="2">
    <location>
        <begin position="310"/>
        <end position="387"/>
    </location>
</feature>
<dbReference type="Pfam" id="PF02120">
    <property type="entry name" value="Flg_hook"/>
    <property type="match status" value="1"/>
</dbReference>
<dbReference type="STRING" id="157733.AB986_11440"/>
<reference evidence="3" key="1">
    <citation type="submission" date="2015-06" db="EMBL/GenBank/DDBJ databases">
        <authorList>
            <person name="Liu B."/>
            <person name="Wang J."/>
            <person name="Zhu Y."/>
            <person name="Liu G."/>
            <person name="Chen Q."/>
            <person name="Zheng C."/>
            <person name="Che J."/>
            <person name="Ge C."/>
            <person name="Shi H."/>
            <person name="Pan Z."/>
            <person name="Liu X."/>
        </authorList>
    </citation>
    <scope>NUCLEOTIDE SEQUENCE [LARGE SCALE GENOMIC DNA]</scope>
    <source>
        <strain evidence="3">DSM 16346</strain>
    </source>
</reference>
<feature type="region of interest" description="Disordered" evidence="1">
    <location>
        <begin position="38"/>
        <end position="117"/>
    </location>
</feature>
<feature type="compositionally biased region" description="Polar residues" evidence="1">
    <location>
        <begin position="276"/>
        <end position="290"/>
    </location>
</feature>
<feature type="region of interest" description="Disordered" evidence="1">
    <location>
        <begin position="1"/>
        <end position="21"/>
    </location>
</feature>
<dbReference type="PANTHER" id="PTHR37533:SF2">
    <property type="entry name" value="FLAGELLAR HOOK-LENGTH CONTROL PROTEIN"/>
    <property type="match status" value="1"/>
</dbReference>
<evidence type="ECO:0000256" key="1">
    <source>
        <dbReference type="SAM" id="MobiDB-lite"/>
    </source>
</evidence>
<feature type="compositionally biased region" description="Polar residues" evidence="1">
    <location>
        <begin position="71"/>
        <end position="84"/>
    </location>
</feature>
<dbReference type="InterPro" id="IPR021136">
    <property type="entry name" value="Flagellar_hook_control-like_C"/>
</dbReference>
<comment type="caution">
    <text evidence="3">The sequence shown here is derived from an EMBL/GenBank/DDBJ whole genome shotgun (WGS) entry which is preliminary data.</text>
</comment>
<feature type="region of interest" description="Disordered" evidence="1">
    <location>
        <begin position="387"/>
        <end position="443"/>
    </location>
</feature>
<feature type="region of interest" description="Disordered" evidence="1">
    <location>
        <begin position="237"/>
        <end position="290"/>
    </location>
</feature>
<accession>A0A0J6CTR0</accession>
<keyword evidence="4" id="KW-1185">Reference proteome</keyword>
<gene>
    <name evidence="3" type="ORF">AB986_11440</name>
</gene>
<feature type="compositionally biased region" description="Polar residues" evidence="1">
    <location>
        <begin position="387"/>
        <end position="408"/>
    </location>
</feature>
<dbReference type="PANTHER" id="PTHR37533">
    <property type="entry name" value="FLAGELLAR HOOK-LENGTH CONTROL PROTEIN"/>
    <property type="match status" value="1"/>
</dbReference>
<dbReference type="InterPro" id="IPR038610">
    <property type="entry name" value="FliK-like_C_sf"/>
</dbReference>
<evidence type="ECO:0000259" key="2">
    <source>
        <dbReference type="Pfam" id="PF02120"/>
    </source>
</evidence>
<organism evidence="3 4">
    <name type="scientific">Guptibacillus hwajinpoensis</name>
    <dbReference type="NCBI Taxonomy" id="208199"/>
    <lineage>
        <taxon>Bacteria</taxon>
        <taxon>Bacillati</taxon>
        <taxon>Bacillota</taxon>
        <taxon>Bacilli</taxon>
        <taxon>Bacillales</taxon>
        <taxon>Guptibacillaceae</taxon>
        <taxon>Guptibacillus</taxon>
    </lineage>
</organism>
<dbReference type="InterPro" id="IPR052563">
    <property type="entry name" value="FliK"/>
</dbReference>
<dbReference type="EMBL" id="LELK01000004">
    <property type="protein sequence ID" value="KMM36578.1"/>
    <property type="molecule type" value="Genomic_DNA"/>
</dbReference>
<proteinExistence type="predicted"/>
<sequence>MKTMIQPLGAPPAQPVKAKAAGDATGFAQLLTNVMETIETIQPESQPQAESNSSEKQPKEEQTVPFIPLLTITNLPAEQTSKPLPSSKDSKEASEANEPLNSLLAQMNPEKGKPSEIKLPGFIKSELLKLDPDVEQLVKLANSKTVPVEELKTAIAKAMVENNETLTKKDQSNLLATLKSSEGVTSMKDSLATLMQKVDARQGTGEQLATDAKQPVMKDSLATLMQKVDIRQGTGGQLETEAKQPAESLPQPEIEPSENLEPAKTQVDDQPESLPQMKTSEAPQSLVKESNTLVPVRQVSTSLSDMIMGRMQVMKNGDESHIRIKLSPENLGQLDIRLTTTDGKVTAFIATATSAAKEMIESQLHQLRQTLVQQGVQLDKVEVIQQPTSPSSSMLQDGRSHQGQQFDQGKQHRGERRDEYEVDDNPLITQDKEEENSGINYAV</sequence>
<evidence type="ECO:0000313" key="3">
    <source>
        <dbReference type="EMBL" id="KMM36578.1"/>
    </source>
</evidence>
<evidence type="ECO:0000313" key="4">
    <source>
        <dbReference type="Proteomes" id="UP000035996"/>
    </source>
</evidence>
<dbReference type="OrthoDB" id="2990946at2"/>